<name>A0A2J6RKA9_HYAVF</name>
<dbReference type="Proteomes" id="UP000235786">
    <property type="component" value="Unassembled WGS sequence"/>
</dbReference>
<feature type="region of interest" description="Disordered" evidence="1">
    <location>
        <begin position="461"/>
        <end position="490"/>
    </location>
</feature>
<proteinExistence type="predicted"/>
<dbReference type="AlphaFoldDB" id="A0A2J6RKA9"/>
<gene>
    <name evidence="2" type="ORF">L207DRAFT_530418</name>
</gene>
<feature type="compositionally biased region" description="Basic and acidic residues" evidence="1">
    <location>
        <begin position="505"/>
        <end position="543"/>
    </location>
</feature>
<evidence type="ECO:0000313" key="3">
    <source>
        <dbReference type="Proteomes" id="UP000235786"/>
    </source>
</evidence>
<organism evidence="2 3">
    <name type="scientific">Hyaloscypha variabilis (strain UAMH 11265 / GT02V1 / F)</name>
    <name type="common">Meliniomyces variabilis</name>
    <dbReference type="NCBI Taxonomy" id="1149755"/>
    <lineage>
        <taxon>Eukaryota</taxon>
        <taxon>Fungi</taxon>
        <taxon>Dikarya</taxon>
        <taxon>Ascomycota</taxon>
        <taxon>Pezizomycotina</taxon>
        <taxon>Leotiomycetes</taxon>
        <taxon>Helotiales</taxon>
        <taxon>Hyaloscyphaceae</taxon>
        <taxon>Hyaloscypha</taxon>
        <taxon>Hyaloscypha variabilis</taxon>
    </lineage>
</organism>
<feature type="region of interest" description="Disordered" evidence="1">
    <location>
        <begin position="852"/>
        <end position="949"/>
    </location>
</feature>
<accession>A0A2J6RKA9</accession>
<dbReference type="OrthoDB" id="5401106at2759"/>
<dbReference type="EMBL" id="KZ613947">
    <property type="protein sequence ID" value="PMD38958.1"/>
    <property type="molecule type" value="Genomic_DNA"/>
</dbReference>
<keyword evidence="3" id="KW-1185">Reference proteome</keyword>
<feature type="region of interest" description="Disordered" evidence="1">
    <location>
        <begin position="755"/>
        <end position="813"/>
    </location>
</feature>
<evidence type="ECO:0000313" key="2">
    <source>
        <dbReference type="EMBL" id="PMD38958.1"/>
    </source>
</evidence>
<feature type="compositionally biased region" description="Polar residues" evidence="1">
    <location>
        <begin position="910"/>
        <end position="923"/>
    </location>
</feature>
<reference evidence="2 3" key="1">
    <citation type="submission" date="2016-04" db="EMBL/GenBank/DDBJ databases">
        <title>A degradative enzymes factory behind the ericoid mycorrhizal symbiosis.</title>
        <authorList>
            <consortium name="DOE Joint Genome Institute"/>
            <person name="Martino E."/>
            <person name="Morin E."/>
            <person name="Grelet G."/>
            <person name="Kuo A."/>
            <person name="Kohler A."/>
            <person name="Daghino S."/>
            <person name="Barry K."/>
            <person name="Choi C."/>
            <person name="Cichocki N."/>
            <person name="Clum A."/>
            <person name="Copeland A."/>
            <person name="Hainaut M."/>
            <person name="Haridas S."/>
            <person name="Labutti K."/>
            <person name="Lindquist E."/>
            <person name="Lipzen A."/>
            <person name="Khouja H.-R."/>
            <person name="Murat C."/>
            <person name="Ohm R."/>
            <person name="Olson A."/>
            <person name="Spatafora J."/>
            <person name="Veneault-Fourrey C."/>
            <person name="Henrissat B."/>
            <person name="Grigoriev I."/>
            <person name="Martin F."/>
            <person name="Perotto S."/>
        </authorList>
    </citation>
    <scope>NUCLEOTIDE SEQUENCE [LARGE SCALE GENOMIC DNA]</scope>
    <source>
        <strain evidence="2 3">F</strain>
    </source>
</reference>
<feature type="region of interest" description="Disordered" evidence="1">
    <location>
        <begin position="502"/>
        <end position="565"/>
    </location>
</feature>
<feature type="compositionally biased region" description="Polar residues" evidence="1">
    <location>
        <begin position="762"/>
        <end position="774"/>
    </location>
</feature>
<protein>
    <recommendedName>
        <fullName evidence="4">Gastric mucin-like protein</fullName>
    </recommendedName>
</protein>
<evidence type="ECO:0000256" key="1">
    <source>
        <dbReference type="SAM" id="MobiDB-lite"/>
    </source>
</evidence>
<sequence>MAVSETRREQNVVHGKLIALEGDEKMLATQLRLLPPSEKFLVIPSMSENFSYKGVFNPQSYVHAVHSAFKERAGRAREFLRTGTSAHSRLVFMNGGSVSARTRCISRICQHMDGDVSTAENVFNEVVKNGALGLMKDVSDHDGQTDREAIDGEVEGVQEVENPRQKLMKAAESLKLGSASKQLGITEDLASPPSQTMGATQSAEKIQVSRQDIFTTEHGDEIQRTVLEVPPRDFLQKRGTFGSQYQDTEYDPFVNVASPGDAAFLSGGPPTPAVVYGEACLVDMASASPTIPRRAKSVDRFYPSNSRFLEPLSSPGPLKHTISAYDLRKKLETSEGMFQSFYDGFTKLPRTTFVKASETTIRKSPISARPLNSSSTSLQGPRIFIDRGTDAREDMDHAGKTADAWEIKPFTPAFPVMEDFILQLFDGQPDEILESVIHTAKDGTYPASPPALEGPDISIYDEDVRSAPPSPFSEECNSPTSPMSATSLQNRSILRPRSHLSEATNKVDHAKEPEFDPYASHDDYPPDIRRRWPHDRQLKHNDDDAPPTPTLTPSPTHSNAEKFSSFSPVNAGNVISVQNSLRQMLSTHFPTQVYSQYFYPVAPEAERLWKPMFRNDDCSVIGNEGRTVDQILALGCEDGVKRELFLQISGQIGKLGSKRDGTNRSGTLDIGYLIAQVMQRTSSGSCPSITSNLSDPKVLAALLIPQIEAYLASNFSTRFLIIHYSLNHLETIFELRKLLGGDLFKISGIVDSLASDPPSMSRPRTPQSSSNPLSNDAVAARNKTRLDPSTKSRLNPATSLKQQASFSGGNLKTEPRATSFSKANFVLPSTATDAEITAFLSEIWKTLMQKSPFYTPERDPEPKPAMPEGLSRPPPTPSASSVFSRDARDARDRDSGYPASTYRGAPSKISRLTGSIGAESQRNYEPPVIPKHNYTSSTTSTKITRTERGRRWVEKGSEDDWNNFYIGDDDSEDDEYDKMILGRAMAMIVPEVRAAEPKRDKKKALKWLGLA</sequence>
<feature type="compositionally biased region" description="Polar residues" evidence="1">
    <location>
        <begin position="475"/>
        <end position="490"/>
    </location>
</feature>
<dbReference type="STRING" id="1149755.A0A2J6RKA9"/>
<evidence type="ECO:0008006" key="4">
    <source>
        <dbReference type="Google" id="ProtNLM"/>
    </source>
</evidence>
<feature type="compositionally biased region" description="Basic and acidic residues" evidence="1">
    <location>
        <begin position="885"/>
        <end position="895"/>
    </location>
</feature>
<feature type="compositionally biased region" description="Polar residues" evidence="1">
    <location>
        <begin position="791"/>
        <end position="813"/>
    </location>
</feature>